<keyword evidence="2" id="KW-1185">Reference proteome</keyword>
<evidence type="ECO:0000313" key="2">
    <source>
        <dbReference type="Proteomes" id="UP000270291"/>
    </source>
</evidence>
<evidence type="ECO:0000313" key="1">
    <source>
        <dbReference type="EMBL" id="RSK43448.1"/>
    </source>
</evidence>
<dbReference type="AlphaFoldDB" id="A0A3R9MLT3"/>
<proteinExistence type="predicted"/>
<dbReference type="InterPro" id="IPR011747">
    <property type="entry name" value="CHP02241"/>
</dbReference>
<dbReference type="RefSeq" id="WP_125437613.1">
    <property type="nucleotide sequence ID" value="NZ_RWIU01000003.1"/>
</dbReference>
<dbReference type="NCBIfam" id="TIGR02241">
    <property type="entry name" value="conserved hypothetical phage tail region protein"/>
    <property type="match status" value="1"/>
</dbReference>
<name>A0A3R9MLT3_9BACT</name>
<dbReference type="PANTHER" id="PTHR38009">
    <property type="entry name" value="CONSERVED HYPOTHETICAL PHAGE TAIL PROTEIN"/>
    <property type="match status" value="1"/>
</dbReference>
<reference evidence="1 2" key="1">
    <citation type="submission" date="2018-12" db="EMBL/GenBank/DDBJ databases">
        <authorList>
            <person name="Feng G."/>
            <person name="Zhu H."/>
        </authorList>
    </citation>
    <scope>NUCLEOTIDE SEQUENCE [LARGE SCALE GENOMIC DNA]</scope>
    <source>
        <strain evidence="1 2">LMG 26000</strain>
    </source>
</reference>
<dbReference type="InterPro" id="IPR010667">
    <property type="entry name" value="Phage_T4_Gp19"/>
</dbReference>
<dbReference type="PANTHER" id="PTHR38009:SF1">
    <property type="entry name" value="CONSERVED HYPOTHETICAL PHAGE TAIL PROTEIN"/>
    <property type="match status" value="1"/>
</dbReference>
<comment type="caution">
    <text evidence="1">The sequence shown here is derived from an EMBL/GenBank/DDBJ whole genome shotgun (WGS) entry which is preliminary data.</text>
</comment>
<dbReference type="Pfam" id="PF06841">
    <property type="entry name" value="Phage_T4_gp19"/>
    <property type="match status" value="1"/>
</dbReference>
<accession>A0A3R9MLT3</accession>
<dbReference type="OrthoDB" id="9799891at2"/>
<gene>
    <name evidence="1" type="ORF">EI293_11170</name>
</gene>
<protein>
    <submittedName>
        <fullName evidence="1">Phage tail protein</fullName>
    </submittedName>
</protein>
<dbReference type="Proteomes" id="UP000270291">
    <property type="component" value="Unassembled WGS sequence"/>
</dbReference>
<dbReference type="EMBL" id="RWIU01000003">
    <property type="protein sequence ID" value="RSK43448.1"/>
    <property type="molecule type" value="Genomic_DNA"/>
</dbReference>
<sequence>MPDKGYPPVSFYFTLSFEAIKTTADAAFQEVSGLAVERETETIGEGGQNLYKYTVPTVAKYSNLVLKRGLLIEGSALAAWVRTTIGSDLSEPIVPKQVFLSLLNPEGDTLAFWSFDNAWPVKWSVSDFKAEENALAIETLELTYTRFQQQRVR</sequence>
<dbReference type="GO" id="GO:0005198">
    <property type="term" value="F:structural molecule activity"/>
    <property type="evidence" value="ECO:0007669"/>
    <property type="project" value="InterPro"/>
</dbReference>
<organism evidence="1 2">
    <name type="scientific">Hymenobacter perfusus</name>
    <dbReference type="NCBI Taxonomy" id="1236770"/>
    <lineage>
        <taxon>Bacteria</taxon>
        <taxon>Pseudomonadati</taxon>
        <taxon>Bacteroidota</taxon>
        <taxon>Cytophagia</taxon>
        <taxon>Cytophagales</taxon>
        <taxon>Hymenobacteraceae</taxon>
        <taxon>Hymenobacter</taxon>
    </lineage>
</organism>